<comment type="caution">
    <text evidence="1">The sequence shown here is derived from an EMBL/GenBank/DDBJ whole genome shotgun (WGS) entry which is preliminary data.</text>
</comment>
<protein>
    <submittedName>
        <fullName evidence="1">Uncharacterized protein</fullName>
    </submittedName>
</protein>
<dbReference type="EMBL" id="BKCJ011042431">
    <property type="protein sequence ID" value="GFC73426.1"/>
    <property type="molecule type" value="Genomic_DNA"/>
</dbReference>
<gene>
    <name evidence="1" type="ORF">Tci_845396</name>
</gene>
<accession>A0A699QVE9</accession>
<feature type="non-terminal residue" evidence="1">
    <location>
        <position position="1"/>
    </location>
</feature>
<reference evidence="1" key="1">
    <citation type="journal article" date="2019" name="Sci. Rep.">
        <title>Draft genome of Tanacetum cinerariifolium, the natural source of mosquito coil.</title>
        <authorList>
            <person name="Yamashiro T."/>
            <person name="Shiraishi A."/>
            <person name="Satake H."/>
            <person name="Nakayama K."/>
        </authorList>
    </citation>
    <scope>NUCLEOTIDE SEQUENCE</scope>
</reference>
<proteinExistence type="predicted"/>
<evidence type="ECO:0000313" key="1">
    <source>
        <dbReference type="EMBL" id="GFC73426.1"/>
    </source>
</evidence>
<organism evidence="1">
    <name type="scientific">Tanacetum cinerariifolium</name>
    <name type="common">Dalmatian daisy</name>
    <name type="synonym">Chrysanthemum cinerariifolium</name>
    <dbReference type="NCBI Taxonomy" id="118510"/>
    <lineage>
        <taxon>Eukaryota</taxon>
        <taxon>Viridiplantae</taxon>
        <taxon>Streptophyta</taxon>
        <taxon>Embryophyta</taxon>
        <taxon>Tracheophyta</taxon>
        <taxon>Spermatophyta</taxon>
        <taxon>Magnoliopsida</taxon>
        <taxon>eudicotyledons</taxon>
        <taxon>Gunneridae</taxon>
        <taxon>Pentapetalae</taxon>
        <taxon>asterids</taxon>
        <taxon>campanulids</taxon>
        <taxon>Asterales</taxon>
        <taxon>Asteraceae</taxon>
        <taxon>Asteroideae</taxon>
        <taxon>Anthemideae</taxon>
        <taxon>Anthemidinae</taxon>
        <taxon>Tanacetum</taxon>
    </lineage>
</organism>
<sequence>PGYWDCWGSDSGR</sequence>
<name>A0A699QVE9_TANCI</name>